<evidence type="ECO:0000313" key="5">
    <source>
        <dbReference type="Proteomes" id="UP000050961"/>
    </source>
</evidence>
<dbReference type="PROSITE" id="PS51353">
    <property type="entry name" value="ARSC"/>
    <property type="match status" value="1"/>
</dbReference>
<dbReference type="InterPro" id="IPR036249">
    <property type="entry name" value="Thioredoxin-like_sf"/>
</dbReference>
<sequence length="98" mass="11244">MDENNVEYENIDIVKDTPTAAELAEWIGKSGQHLRYFFNTSGIKYRELKLKDKVPTMSLEEASKVLSSDGKLIKRPLMVEGTHITCGFKTDVYESEWK</sequence>
<accession>A0A0R2DSS8</accession>
<dbReference type="PATRIC" id="fig|1423806.3.peg.1356"/>
<dbReference type="STRING" id="1423806.FD15_GL001335"/>
<dbReference type="Proteomes" id="UP000050961">
    <property type="component" value="Unassembled WGS sequence"/>
</dbReference>
<dbReference type="InterPro" id="IPR006504">
    <property type="entry name" value="Tscrpt_reg_Spx/MgsR"/>
</dbReference>
<comment type="caution">
    <text evidence="4">The sequence shown here is derived from an EMBL/GenBank/DDBJ whole genome shotgun (WGS) entry which is preliminary data.</text>
</comment>
<evidence type="ECO:0008006" key="6">
    <source>
        <dbReference type="Google" id="ProtNLM"/>
    </source>
</evidence>
<evidence type="ECO:0000256" key="1">
    <source>
        <dbReference type="ARBA" id="ARBA00023157"/>
    </source>
</evidence>
<keyword evidence="2" id="KW-0676">Redox-active center</keyword>
<dbReference type="eggNOG" id="COG1393">
    <property type="taxonomic scope" value="Bacteria"/>
</dbReference>
<dbReference type="Pfam" id="PF03960">
    <property type="entry name" value="ArsC"/>
    <property type="match status" value="1"/>
</dbReference>
<dbReference type="Gene3D" id="3.40.30.10">
    <property type="entry name" value="Glutaredoxin"/>
    <property type="match status" value="1"/>
</dbReference>
<comment type="similarity">
    <text evidence="3">Belongs to the ArsC family.</text>
</comment>
<dbReference type="PANTHER" id="PTHR30041:SF8">
    <property type="entry name" value="PROTEIN YFFB"/>
    <property type="match status" value="1"/>
</dbReference>
<evidence type="ECO:0000256" key="3">
    <source>
        <dbReference type="PROSITE-ProRule" id="PRU01282"/>
    </source>
</evidence>
<dbReference type="SUPFAM" id="SSF52833">
    <property type="entry name" value="Thioredoxin-like"/>
    <property type="match status" value="1"/>
</dbReference>
<keyword evidence="1" id="KW-1015">Disulfide bond</keyword>
<gene>
    <name evidence="4" type="ORF">FD15_GL001335</name>
</gene>
<organism evidence="4 5">
    <name type="scientific">Liquorilactobacillus sucicola DSM 21376 = JCM 15457</name>
    <dbReference type="NCBI Taxonomy" id="1423806"/>
    <lineage>
        <taxon>Bacteria</taxon>
        <taxon>Bacillati</taxon>
        <taxon>Bacillota</taxon>
        <taxon>Bacilli</taxon>
        <taxon>Lactobacillales</taxon>
        <taxon>Lactobacillaceae</taxon>
        <taxon>Liquorilactobacillus</taxon>
    </lineage>
</organism>
<dbReference type="AlphaFoldDB" id="A0A0R2DSS8"/>
<proteinExistence type="inferred from homology"/>
<dbReference type="EMBL" id="AYZF01000013">
    <property type="protein sequence ID" value="KRN06139.1"/>
    <property type="molecule type" value="Genomic_DNA"/>
</dbReference>
<keyword evidence="5" id="KW-1185">Reference proteome</keyword>
<dbReference type="NCBIfam" id="TIGR01617">
    <property type="entry name" value="arsC_related"/>
    <property type="match status" value="1"/>
</dbReference>
<evidence type="ECO:0000256" key="2">
    <source>
        <dbReference type="ARBA" id="ARBA00023284"/>
    </source>
</evidence>
<dbReference type="InterPro" id="IPR006660">
    <property type="entry name" value="Arsenate_reductase-like"/>
</dbReference>
<name>A0A0R2DSS8_9LACO</name>
<evidence type="ECO:0000313" key="4">
    <source>
        <dbReference type="EMBL" id="KRN06139.1"/>
    </source>
</evidence>
<reference evidence="4 5" key="1">
    <citation type="journal article" date="2015" name="Genome Announc.">
        <title>Expanding the biotechnology potential of lactobacilli through comparative genomics of 213 strains and associated genera.</title>
        <authorList>
            <person name="Sun Z."/>
            <person name="Harris H.M."/>
            <person name="McCann A."/>
            <person name="Guo C."/>
            <person name="Argimon S."/>
            <person name="Zhang W."/>
            <person name="Yang X."/>
            <person name="Jeffery I.B."/>
            <person name="Cooney J.C."/>
            <person name="Kagawa T.F."/>
            <person name="Liu W."/>
            <person name="Song Y."/>
            <person name="Salvetti E."/>
            <person name="Wrobel A."/>
            <person name="Rasinkangas P."/>
            <person name="Parkhill J."/>
            <person name="Rea M.C."/>
            <person name="O'Sullivan O."/>
            <person name="Ritari J."/>
            <person name="Douillard F.P."/>
            <person name="Paul Ross R."/>
            <person name="Yang R."/>
            <person name="Briner A.E."/>
            <person name="Felis G.E."/>
            <person name="de Vos W.M."/>
            <person name="Barrangou R."/>
            <person name="Klaenhammer T.R."/>
            <person name="Caufield P.W."/>
            <person name="Cui Y."/>
            <person name="Zhang H."/>
            <person name="O'Toole P.W."/>
        </authorList>
    </citation>
    <scope>NUCLEOTIDE SEQUENCE [LARGE SCALE GENOMIC DNA]</scope>
    <source>
        <strain evidence="4 5">DSM 21376</strain>
    </source>
</reference>
<protein>
    <recommendedName>
        <fullName evidence="6">Arsenate reductase</fullName>
    </recommendedName>
</protein>
<dbReference type="PANTHER" id="PTHR30041">
    <property type="entry name" value="ARSENATE REDUCTASE"/>
    <property type="match status" value="1"/>
</dbReference>